<dbReference type="Proteomes" id="UP000037035">
    <property type="component" value="Unassembled WGS sequence"/>
</dbReference>
<dbReference type="AlphaFoldDB" id="A0A0L6VJK7"/>
<keyword evidence="2" id="KW-1185">Reference proteome</keyword>
<evidence type="ECO:0000313" key="2">
    <source>
        <dbReference type="Proteomes" id="UP000037035"/>
    </source>
</evidence>
<evidence type="ECO:0000313" key="1">
    <source>
        <dbReference type="EMBL" id="KNZ60933.1"/>
    </source>
</evidence>
<organism evidence="1 2">
    <name type="scientific">Puccinia sorghi</name>
    <dbReference type="NCBI Taxonomy" id="27349"/>
    <lineage>
        <taxon>Eukaryota</taxon>
        <taxon>Fungi</taxon>
        <taxon>Dikarya</taxon>
        <taxon>Basidiomycota</taxon>
        <taxon>Pucciniomycotina</taxon>
        <taxon>Pucciniomycetes</taxon>
        <taxon>Pucciniales</taxon>
        <taxon>Pucciniaceae</taxon>
        <taxon>Puccinia</taxon>
    </lineage>
</organism>
<comment type="caution">
    <text evidence="1">The sequence shown here is derived from an EMBL/GenBank/DDBJ whole genome shotgun (WGS) entry which is preliminary data.</text>
</comment>
<reference evidence="1 2" key="1">
    <citation type="submission" date="2015-08" db="EMBL/GenBank/DDBJ databases">
        <title>Next Generation Sequencing and Analysis of the Genome of Puccinia sorghi L Schw, the Causal Agent of Maize Common Rust.</title>
        <authorList>
            <person name="Rochi L."/>
            <person name="Burguener G."/>
            <person name="Darino M."/>
            <person name="Turjanski A."/>
            <person name="Kreff E."/>
            <person name="Dieguez M.J."/>
            <person name="Sacco F."/>
        </authorList>
    </citation>
    <scope>NUCLEOTIDE SEQUENCE [LARGE SCALE GENOMIC DNA]</scope>
    <source>
        <strain evidence="1 2">RO10H11247</strain>
    </source>
</reference>
<dbReference type="VEuPathDB" id="FungiDB:VP01_147g5"/>
<protein>
    <submittedName>
        <fullName evidence="1">Putative signal peptide protein</fullName>
    </submittedName>
</protein>
<accession>A0A0L6VJK7</accession>
<name>A0A0L6VJK7_9BASI</name>
<sequence length="386" mass="44609">MYITHHINLSFLMPALLLRPLKGRMKENLTLFNNMFWVGLICVEQKEESKKREFKSKFNQDNYGTHSTGNKRIQKGESRGKSIFYIIKNKVRKCLEKYLSTQSKGLKMQCGLMGFYSRELVEIKWTRYIMIHLWVARVVKLNKLESIFGQVQGRKTRRAEQVKSQHIFYMPLSKMEMMNPHPLETDRKILTYIRTHYIPEVQTPEHFITDKDLSPHYSLFSVTSSSWNLPVVSSIFAMGSDVNAANGCVLFVNYFWLPPITRIMCDRWQMGSYIWLCYSSLLLNCPQGAKFGFSSCGVALRVCCSYTSLHLNTWESFTPHWKGMVNFNTPSKSNSTMYKSIDCASINQATLKFHISCCGSLSSNSLHKLPHAQESASFRPMLGLRC</sequence>
<dbReference type="EMBL" id="LAVV01005331">
    <property type="protein sequence ID" value="KNZ60933.1"/>
    <property type="molecule type" value="Genomic_DNA"/>
</dbReference>
<gene>
    <name evidence="1" type="ORF">VP01_147g5</name>
</gene>
<proteinExistence type="predicted"/>